<dbReference type="Gene3D" id="3.30.470.160">
    <property type="entry name" value="Inositol polyphosphate kinase"/>
    <property type="match status" value="1"/>
</dbReference>
<evidence type="ECO:0000313" key="7">
    <source>
        <dbReference type="Proteomes" id="UP001497383"/>
    </source>
</evidence>
<protein>
    <recommendedName>
        <fullName evidence="4">Kinase</fullName>
        <ecNumber evidence="4">2.7.-.-</ecNumber>
    </recommendedName>
</protein>
<dbReference type="GeneID" id="92208933"/>
<evidence type="ECO:0000313" key="6">
    <source>
        <dbReference type="EMBL" id="CAK9439637.1"/>
    </source>
</evidence>
<name>A0ABP0ZPB3_9ASCO</name>
<comment type="similarity">
    <text evidence="1 4">Belongs to the inositol phosphokinase (IPK) family.</text>
</comment>
<keyword evidence="2 4" id="KW-0808">Transferase</keyword>
<sequence length="371" mass="42339">MTNFKKRQLTPSQHQAAGHDGCMTSDSLFIKPTTRQELDFYQRTLELDEASHEEPLLGALLSHWMPPWLGQLSQSDIDSPPPPTSSSASTLEIATTQDSSRKFIVLQNLYHGIIHPNILDIKLGSTLTDDKVTPKAKIERLRQVSLNTTSGTLGFRICGMKVYQNHHHQGKEQSQVVMPRELFKEMQSCITADSMLENIEYDGVEREEKTTYLEFNKYFGRGLDVNNIADALRLFFANLHHAKMLIHRFVQRLQLLHNCLLSYHTRMYSASLLFVVEGDSRRWSTVNGANYDEFDPLVYEFDPAQDDEEDDEEKEEDEGDKVIRIPLGNPSRLSGLYLIDFAHSKHVDAKEGLDDNVLDGIENLIEIFAKL</sequence>
<feature type="region of interest" description="Disordered" evidence="5">
    <location>
        <begin position="1"/>
        <end position="24"/>
    </location>
</feature>
<proteinExistence type="inferred from homology"/>
<keyword evidence="3 4" id="KW-0418">Kinase</keyword>
<evidence type="ECO:0000256" key="4">
    <source>
        <dbReference type="RuleBase" id="RU363090"/>
    </source>
</evidence>
<gene>
    <name evidence="6" type="ORF">LODBEIA_P37370</name>
</gene>
<dbReference type="RefSeq" id="XP_066830675.1">
    <property type="nucleotide sequence ID" value="XM_066973880.1"/>
</dbReference>
<accession>A0ABP0ZPB3</accession>
<evidence type="ECO:0000256" key="1">
    <source>
        <dbReference type="ARBA" id="ARBA00007374"/>
    </source>
</evidence>
<dbReference type="EC" id="2.7.-.-" evidence="4"/>
<dbReference type="InterPro" id="IPR005522">
    <property type="entry name" value="IPK"/>
</dbReference>
<dbReference type="InterPro" id="IPR038286">
    <property type="entry name" value="IPK_sf"/>
</dbReference>
<dbReference type="PANTHER" id="PTHR12400:SF103">
    <property type="entry name" value="INOSITOL POLYPHOSPHATE MULTIKINASE"/>
    <property type="match status" value="1"/>
</dbReference>
<evidence type="ECO:0000256" key="3">
    <source>
        <dbReference type="ARBA" id="ARBA00022777"/>
    </source>
</evidence>
<evidence type="ECO:0000256" key="2">
    <source>
        <dbReference type="ARBA" id="ARBA00022679"/>
    </source>
</evidence>
<dbReference type="Pfam" id="PF03770">
    <property type="entry name" value="IPK"/>
    <property type="match status" value="1"/>
</dbReference>
<dbReference type="EMBL" id="OZ022408">
    <property type="protein sequence ID" value="CAK9439637.1"/>
    <property type="molecule type" value="Genomic_DNA"/>
</dbReference>
<dbReference type="Proteomes" id="UP001497383">
    <property type="component" value="Chromosome 4"/>
</dbReference>
<reference evidence="6 7" key="1">
    <citation type="submission" date="2024-03" db="EMBL/GenBank/DDBJ databases">
        <authorList>
            <person name="Brejova B."/>
        </authorList>
    </citation>
    <scope>NUCLEOTIDE SEQUENCE [LARGE SCALE GENOMIC DNA]</scope>
    <source>
        <strain evidence="6 7">CBS 14171</strain>
    </source>
</reference>
<dbReference type="SUPFAM" id="SSF56104">
    <property type="entry name" value="SAICAR synthase-like"/>
    <property type="match status" value="1"/>
</dbReference>
<keyword evidence="7" id="KW-1185">Reference proteome</keyword>
<evidence type="ECO:0000256" key="5">
    <source>
        <dbReference type="SAM" id="MobiDB-lite"/>
    </source>
</evidence>
<dbReference type="PANTHER" id="PTHR12400">
    <property type="entry name" value="INOSITOL POLYPHOSPHATE KINASE"/>
    <property type="match status" value="1"/>
</dbReference>
<organism evidence="6 7">
    <name type="scientific">Lodderomyces beijingensis</name>
    <dbReference type="NCBI Taxonomy" id="1775926"/>
    <lineage>
        <taxon>Eukaryota</taxon>
        <taxon>Fungi</taxon>
        <taxon>Dikarya</taxon>
        <taxon>Ascomycota</taxon>
        <taxon>Saccharomycotina</taxon>
        <taxon>Pichiomycetes</taxon>
        <taxon>Debaryomycetaceae</taxon>
        <taxon>Candida/Lodderomyces clade</taxon>
        <taxon>Lodderomyces</taxon>
    </lineage>
</organism>